<organism evidence="2 3">
    <name type="scientific">Gonapodya prolifera (strain JEL478)</name>
    <name type="common">Monoblepharis prolifera</name>
    <dbReference type="NCBI Taxonomy" id="1344416"/>
    <lineage>
        <taxon>Eukaryota</taxon>
        <taxon>Fungi</taxon>
        <taxon>Fungi incertae sedis</taxon>
        <taxon>Chytridiomycota</taxon>
        <taxon>Chytridiomycota incertae sedis</taxon>
        <taxon>Monoblepharidomycetes</taxon>
        <taxon>Monoblepharidales</taxon>
        <taxon>Gonapodyaceae</taxon>
        <taxon>Gonapodya</taxon>
    </lineage>
</organism>
<dbReference type="STRING" id="1344416.A0A139A328"/>
<name>A0A139A328_GONPJ</name>
<dbReference type="Proteomes" id="UP000070544">
    <property type="component" value="Unassembled WGS sequence"/>
</dbReference>
<reference evidence="2 3" key="1">
    <citation type="journal article" date="2015" name="Genome Biol. Evol.">
        <title>Phylogenomic analyses indicate that early fungi evolved digesting cell walls of algal ancestors of land plants.</title>
        <authorList>
            <person name="Chang Y."/>
            <person name="Wang S."/>
            <person name="Sekimoto S."/>
            <person name="Aerts A.L."/>
            <person name="Choi C."/>
            <person name="Clum A."/>
            <person name="LaButti K.M."/>
            <person name="Lindquist E.A."/>
            <person name="Yee Ngan C."/>
            <person name="Ohm R.A."/>
            <person name="Salamov A.A."/>
            <person name="Grigoriev I.V."/>
            <person name="Spatafora J.W."/>
            <person name="Berbee M.L."/>
        </authorList>
    </citation>
    <scope>NUCLEOTIDE SEQUENCE [LARGE SCALE GENOMIC DNA]</scope>
    <source>
        <strain evidence="2 3">JEL478</strain>
    </source>
</reference>
<dbReference type="OrthoDB" id="1394818at2759"/>
<accession>A0A139A328</accession>
<protein>
    <recommendedName>
        <fullName evidence="4">L domain-like protein</fullName>
    </recommendedName>
</protein>
<dbReference type="Gene3D" id="3.80.10.10">
    <property type="entry name" value="Ribonuclease Inhibitor"/>
    <property type="match status" value="1"/>
</dbReference>
<dbReference type="PANTHER" id="PTHR48059:SF30">
    <property type="entry name" value="OS06G0587000 PROTEIN"/>
    <property type="match status" value="1"/>
</dbReference>
<evidence type="ECO:0000256" key="1">
    <source>
        <dbReference type="ARBA" id="ARBA00004196"/>
    </source>
</evidence>
<comment type="subcellular location">
    <subcellularLocation>
        <location evidence="1">Cell envelope</location>
    </subcellularLocation>
</comment>
<dbReference type="SUPFAM" id="SSF52058">
    <property type="entry name" value="L domain-like"/>
    <property type="match status" value="1"/>
</dbReference>
<keyword evidence="3" id="KW-1185">Reference proteome</keyword>
<dbReference type="AlphaFoldDB" id="A0A139A328"/>
<dbReference type="InterPro" id="IPR051848">
    <property type="entry name" value="PGIP"/>
</dbReference>
<evidence type="ECO:0000313" key="3">
    <source>
        <dbReference type="Proteomes" id="UP000070544"/>
    </source>
</evidence>
<proteinExistence type="predicted"/>
<evidence type="ECO:0000313" key="2">
    <source>
        <dbReference type="EMBL" id="KXS10783.1"/>
    </source>
</evidence>
<dbReference type="InterPro" id="IPR032675">
    <property type="entry name" value="LRR_dom_sf"/>
</dbReference>
<gene>
    <name evidence="2" type="ORF">M427DRAFT_461628</name>
</gene>
<dbReference type="Pfam" id="PF00560">
    <property type="entry name" value="LRR_1"/>
    <property type="match status" value="1"/>
</dbReference>
<evidence type="ECO:0008006" key="4">
    <source>
        <dbReference type="Google" id="ProtNLM"/>
    </source>
</evidence>
<dbReference type="PANTHER" id="PTHR48059">
    <property type="entry name" value="POLYGALACTURONASE INHIBITOR 1"/>
    <property type="match status" value="1"/>
</dbReference>
<sequence>MRTFVWHNILTSPNANPPIDGMFPHIIHEIAEAATNPKILPNKTDQCDYTYGDAKEERGYWYNAEWNGRKYLIPQHWNPTLQQQCEPGLKPPISDCKKLQSLLPNFYLGDDCCNSGYAYCANSVIRNLEIHTGNDTQGHLQTFLEKISDLFPELEILQIASMPLTGELTDAICCLKKLQWISIYSVYNITGTLPECLGNLRNLSLLEIHDNANFGGPIPKSLSKMTLLRTLRLGNNNLSGAIPDFSQLELLSSAKQRKLERIALLRISSAPWTKQHSRSVKWTATQVVRSWRDRYMSTKQLYRPDVFLRQEVLIYL</sequence>
<dbReference type="EMBL" id="KQ965814">
    <property type="protein sequence ID" value="KXS10783.1"/>
    <property type="molecule type" value="Genomic_DNA"/>
</dbReference>
<dbReference type="InterPro" id="IPR001611">
    <property type="entry name" value="Leu-rich_rpt"/>
</dbReference>